<feature type="region of interest" description="Disordered" evidence="1">
    <location>
        <begin position="60"/>
        <end position="146"/>
    </location>
</feature>
<dbReference type="GeneID" id="81394524"/>
<name>A0A9W9F876_9EURO</name>
<protein>
    <submittedName>
        <fullName evidence="3">Uncharacterized protein</fullName>
    </submittedName>
</protein>
<comment type="caution">
    <text evidence="3">The sequence shown here is derived from an EMBL/GenBank/DDBJ whole genome shotgun (WGS) entry which is preliminary data.</text>
</comment>
<keyword evidence="2" id="KW-0472">Membrane</keyword>
<keyword evidence="4" id="KW-1185">Reference proteome</keyword>
<keyword evidence="2" id="KW-0812">Transmembrane</keyword>
<organism evidence="3 4">
    <name type="scientific">Penicillium alfredii</name>
    <dbReference type="NCBI Taxonomy" id="1506179"/>
    <lineage>
        <taxon>Eukaryota</taxon>
        <taxon>Fungi</taxon>
        <taxon>Dikarya</taxon>
        <taxon>Ascomycota</taxon>
        <taxon>Pezizomycotina</taxon>
        <taxon>Eurotiomycetes</taxon>
        <taxon>Eurotiomycetidae</taxon>
        <taxon>Eurotiales</taxon>
        <taxon>Aspergillaceae</taxon>
        <taxon>Penicillium</taxon>
    </lineage>
</organism>
<gene>
    <name evidence="3" type="ORF">NUU61_004774</name>
</gene>
<keyword evidence="2" id="KW-1133">Transmembrane helix</keyword>
<evidence type="ECO:0000256" key="1">
    <source>
        <dbReference type="SAM" id="MobiDB-lite"/>
    </source>
</evidence>
<reference evidence="3" key="1">
    <citation type="submission" date="2022-11" db="EMBL/GenBank/DDBJ databases">
        <authorList>
            <person name="Petersen C."/>
        </authorList>
    </citation>
    <scope>NUCLEOTIDE SEQUENCE</scope>
    <source>
        <strain evidence="3">IBT 34128</strain>
    </source>
</reference>
<dbReference type="EMBL" id="JAPMSZ010000007">
    <property type="protein sequence ID" value="KAJ5095418.1"/>
    <property type="molecule type" value="Genomic_DNA"/>
</dbReference>
<evidence type="ECO:0000313" key="3">
    <source>
        <dbReference type="EMBL" id="KAJ5095418.1"/>
    </source>
</evidence>
<reference evidence="3" key="2">
    <citation type="journal article" date="2023" name="IMA Fungus">
        <title>Comparative genomic study of the Penicillium genus elucidates a diverse pangenome and 15 lateral gene transfer events.</title>
        <authorList>
            <person name="Petersen C."/>
            <person name="Sorensen T."/>
            <person name="Nielsen M.R."/>
            <person name="Sondergaard T.E."/>
            <person name="Sorensen J.L."/>
            <person name="Fitzpatrick D.A."/>
            <person name="Frisvad J.C."/>
            <person name="Nielsen K.L."/>
        </authorList>
    </citation>
    <scope>NUCLEOTIDE SEQUENCE</scope>
    <source>
        <strain evidence="3">IBT 34128</strain>
    </source>
</reference>
<evidence type="ECO:0000256" key="2">
    <source>
        <dbReference type="SAM" id="Phobius"/>
    </source>
</evidence>
<accession>A0A9W9F876</accession>
<feature type="compositionally biased region" description="Basic and acidic residues" evidence="1">
    <location>
        <begin position="105"/>
        <end position="120"/>
    </location>
</feature>
<dbReference type="OrthoDB" id="5309803at2759"/>
<dbReference type="AlphaFoldDB" id="A0A9W9F876"/>
<evidence type="ECO:0000313" key="4">
    <source>
        <dbReference type="Proteomes" id="UP001141434"/>
    </source>
</evidence>
<sequence length="146" mass="16291">MVWYSILPPQLIYLESWAARIFFVLGVITIVPWAALLIFDAVLYLYRMVLWELPWIGGRARGEQRPRAPSLNERPGGQRRAFGLRGVETDAIEGGADTVGEESADGPRERDWDGSKDKENVAPFSAGWNPPLSGEAHLKSRVSGRI</sequence>
<dbReference type="Proteomes" id="UP001141434">
    <property type="component" value="Unassembled WGS sequence"/>
</dbReference>
<dbReference type="RefSeq" id="XP_056510969.1">
    <property type="nucleotide sequence ID" value="XM_056655356.1"/>
</dbReference>
<proteinExistence type="predicted"/>
<feature type="transmembrane region" description="Helical" evidence="2">
    <location>
        <begin position="20"/>
        <end position="46"/>
    </location>
</feature>